<evidence type="ECO:0000256" key="4">
    <source>
        <dbReference type="PROSITE-ProRule" id="PRU00134"/>
    </source>
</evidence>
<dbReference type="STRING" id="686832.A0A0C3C5I3"/>
<proteinExistence type="predicted"/>
<protein>
    <recommendedName>
        <fullName evidence="5">MYND-type domain-containing protein</fullName>
    </recommendedName>
</protein>
<reference evidence="6 7" key="1">
    <citation type="submission" date="2014-04" db="EMBL/GenBank/DDBJ databases">
        <authorList>
            <consortium name="DOE Joint Genome Institute"/>
            <person name="Kuo A."/>
            <person name="Gay G."/>
            <person name="Dore J."/>
            <person name="Kohler A."/>
            <person name="Nagy L.G."/>
            <person name="Floudas D."/>
            <person name="Copeland A."/>
            <person name="Barry K.W."/>
            <person name="Cichocki N."/>
            <person name="Veneault-Fourrey C."/>
            <person name="LaButti K."/>
            <person name="Lindquist E.A."/>
            <person name="Lipzen A."/>
            <person name="Lundell T."/>
            <person name="Morin E."/>
            <person name="Murat C."/>
            <person name="Sun H."/>
            <person name="Tunlid A."/>
            <person name="Henrissat B."/>
            <person name="Grigoriev I.V."/>
            <person name="Hibbett D.S."/>
            <person name="Martin F."/>
            <person name="Nordberg H.P."/>
            <person name="Cantor M.N."/>
            <person name="Hua S.X."/>
        </authorList>
    </citation>
    <scope>NUCLEOTIDE SEQUENCE [LARGE SCALE GENOMIC DNA]</scope>
    <source>
        <strain evidence="7">h7</strain>
    </source>
</reference>
<dbReference type="EMBL" id="KN831785">
    <property type="protein sequence ID" value="KIM39524.1"/>
    <property type="molecule type" value="Genomic_DNA"/>
</dbReference>
<dbReference type="Pfam" id="PF01753">
    <property type="entry name" value="zf-MYND"/>
    <property type="match status" value="1"/>
</dbReference>
<accession>A0A0C3C5I3</accession>
<keyword evidence="7" id="KW-1185">Reference proteome</keyword>
<dbReference type="SUPFAM" id="SSF144232">
    <property type="entry name" value="HIT/MYND zinc finger-like"/>
    <property type="match status" value="1"/>
</dbReference>
<gene>
    <name evidence="6" type="ORF">M413DRAFT_447013</name>
</gene>
<evidence type="ECO:0000259" key="5">
    <source>
        <dbReference type="PROSITE" id="PS50865"/>
    </source>
</evidence>
<evidence type="ECO:0000256" key="2">
    <source>
        <dbReference type="ARBA" id="ARBA00022771"/>
    </source>
</evidence>
<evidence type="ECO:0000313" key="6">
    <source>
        <dbReference type="EMBL" id="KIM39524.1"/>
    </source>
</evidence>
<evidence type="ECO:0000313" key="7">
    <source>
        <dbReference type="Proteomes" id="UP000053424"/>
    </source>
</evidence>
<keyword evidence="3" id="KW-0862">Zinc</keyword>
<dbReference type="Proteomes" id="UP000053424">
    <property type="component" value="Unassembled WGS sequence"/>
</dbReference>
<evidence type="ECO:0000256" key="1">
    <source>
        <dbReference type="ARBA" id="ARBA00022723"/>
    </source>
</evidence>
<dbReference type="PROSITE" id="PS01360">
    <property type="entry name" value="ZF_MYND_1"/>
    <property type="match status" value="1"/>
</dbReference>
<dbReference type="InterPro" id="IPR002893">
    <property type="entry name" value="Znf_MYND"/>
</dbReference>
<name>A0A0C3C5I3_HEBCY</name>
<dbReference type="HOGENOM" id="CLU_038729_0_0_1"/>
<evidence type="ECO:0000256" key="3">
    <source>
        <dbReference type="ARBA" id="ARBA00022833"/>
    </source>
</evidence>
<dbReference type="OrthoDB" id="341421at2759"/>
<keyword evidence="2 4" id="KW-0863">Zinc-finger</keyword>
<organism evidence="6 7">
    <name type="scientific">Hebeloma cylindrosporum</name>
    <dbReference type="NCBI Taxonomy" id="76867"/>
    <lineage>
        <taxon>Eukaryota</taxon>
        <taxon>Fungi</taxon>
        <taxon>Dikarya</taxon>
        <taxon>Basidiomycota</taxon>
        <taxon>Agaricomycotina</taxon>
        <taxon>Agaricomycetes</taxon>
        <taxon>Agaricomycetidae</taxon>
        <taxon>Agaricales</taxon>
        <taxon>Agaricineae</taxon>
        <taxon>Hymenogastraceae</taxon>
        <taxon>Hebeloma</taxon>
    </lineage>
</organism>
<feature type="domain" description="MYND-type" evidence="5">
    <location>
        <begin position="241"/>
        <end position="277"/>
    </location>
</feature>
<keyword evidence="1" id="KW-0479">Metal-binding</keyword>
<dbReference type="GO" id="GO:0008270">
    <property type="term" value="F:zinc ion binding"/>
    <property type="evidence" value="ECO:0007669"/>
    <property type="project" value="UniProtKB-KW"/>
</dbReference>
<reference evidence="7" key="2">
    <citation type="submission" date="2015-01" db="EMBL/GenBank/DDBJ databases">
        <title>Evolutionary Origins and Diversification of the Mycorrhizal Mutualists.</title>
        <authorList>
            <consortium name="DOE Joint Genome Institute"/>
            <consortium name="Mycorrhizal Genomics Consortium"/>
            <person name="Kohler A."/>
            <person name="Kuo A."/>
            <person name="Nagy L.G."/>
            <person name="Floudas D."/>
            <person name="Copeland A."/>
            <person name="Barry K.W."/>
            <person name="Cichocki N."/>
            <person name="Veneault-Fourrey C."/>
            <person name="LaButti K."/>
            <person name="Lindquist E.A."/>
            <person name="Lipzen A."/>
            <person name="Lundell T."/>
            <person name="Morin E."/>
            <person name="Murat C."/>
            <person name="Riley R."/>
            <person name="Ohm R."/>
            <person name="Sun H."/>
            <person name="Tunlid A."/>
            <person name="Henrissat B."/>
            <person name="Grigoriev I.V."/>
            <person name="Hibbett D.S."/>
            <person name="Martin F."/>
        </authorList>
    </citation>
    <scope>NUCLEOTIDE SEQUENCE [LARGE SCALE GENOMIC DNA]</scope>
    <source>
        <strain evidence="7">h7</strain>
    </source>
</reference>
<dbReference type="Gene3D" id="6.10.140.2220">
    <property type="match status" value="1"/>
</dbReference>
<dbReference type="PROSITE" id="PS50865">
    <property type="entry name" value="ZF_MYND_2"/>
    <property type="match status" value="1"/>
</dbReference>
<dbReference type="AlphaFoldDB" id="A0A0C3C5I3"/>
<sequence>MSSKYISKEDILIFLASMGVELSKNTKMPMEDLTKRLGNALDASQQFDQLLGTKTVDPAEFPKWPGGDILKASHRNNIQESFTGTGATSQRKKGPLSAKEDTFRELRQSILAISHCCDEGTKDIYYMDGDEKWAIFVRILRVYKIKNDVPLFLFVYRQLVANPSSPMETQMQSFPAESRATIKVSELERRILLRLFEKNAKRLPPTYSIADGTDGAIASFVLPLCPIGMLGLGKLTANPGCEVCGKKTTSRCMQCLSVVYCGKECQTADWKTHKSTCRSLKGGSWHKIKVNSPGAQLPYSFILSRLDPTQGGGKDTVSDGTPPPDIHEGKVFLAKFQLSLSSNAIPGHMLIYDRTRSFQLFWLRKSDPDLFDEGVYMMRDKLKFYRWVRRTGDYEFDLCLDRAPAADPVW</sequence>